<organism evidence="5 6">
    <name type="scientific">Abeliophyllum distichum</name>
    <dbReference type="NCBI Taxonomy" id="126358"/>
    <lineage>
        <taxon>Eukaryota</taxon>
        <taxon>Viridiplantae</taxon>
        <taxon>Streptophyta</taxon>
        <taxon>Embryophyta</taxon>
        <taxon>Tracheophyta</taxon>
        <taxon>Spermatophyta</taxon>
        <taxon>Magnoliopsida</taxon>
        <taxon>eudicotyledons</taxon>
        <taxon>Gunneridae</taxon>
        <taxon>Pentapetalae</taxon>
        <taxon>asterids</taxon>
        <taxon>lamiids</taxon>
        <taxon>Lamiales</taxon>
        <taxon>Oleaceae</taxon>
        <taxon>Forsythieae</taxon>
        <taxon>Abeliophyllum</taxon>
    </lineage>
</organism>
<gene>
    <name evidence="5" type="ORF">Adt_37527</name>
</gene>
<evidence type="ECO:0000256" key="3">
    <source>
        <dbReference type="RuleBase" id="RU361155"/>
    </source>
</evidence>
<dbReference type="SUPFAM" id="SSF52540">
    <property type="entry name" value="P-loop containing nucleoside triphosphate hydrolases"/>
    <property type="match status" value="1"/>
</dbReference>
<name>A0ABD1QL69_9LAMI</name>
<keyword evidence="2 3" id="KW-0808">Transferase</keyword>
<evidence type="ECO:0000313" key="6">
    <source>
        <dbReference type="Proteomes" id="UP001604336"/>
    </source>
</evidence>
<evidence type="ECO:0000259" key="4">
    <source>
        <dbReference type="Pfam" id="PF00685"/>
    </source>
</evidence>
<evidence type="ECO:0000313" key="5">
    <source>
        <dbReference type="EMBL" id="KAL2476791.1"/>
    </source>
</evidence>
<dbReference type="Proteomes" id="UP001604336">
    <property type="component" value="Unassembled WGS sequence"/>
</dbReference>
<feature type="domain" description="Sulfotransferase" evidence="4">
    <location>
        <begin position="8"/>
        <end position="146"/>
    </location>
</feature>
<protein>
    <recommendedName>
        <fullName evidence="3">Sulfotransferase</fullName>
        <ecNumber evidence="3">2.8.2.-</ecNumber>
    </recommendedName>
</protein>
<dbReference type="Pfam" id="PF00685">
    <property type="entry name" value="Sulfotransfer_1"/>
    <property type="match status" value="1"/>
</dbReference>
<dbReference type="InterPro" id="IPR000863">
    <property type="entry name" value="Sulfotransferase_dom"/>
</dbReference>
<dbReference type="AlphaFoldDB" id="A0ABD1QL69"/>
<comment type="caution">
    <text evidence="5">The sequence shown here is derived from an EMBL/GenBank/DDBJ whole genome shotgun (WGS) entry which is preliminary data.</text>
</comment>
<comment type="similarity">
    <text evidence="1 3">Belongs to the sulfotransferase 1 family.</text>
</comment>
<evidence type="ECO:0000256" key="1">
    <source>
        <dbReference type="ARBA" id="ARBA00005771"/>
    </source>
</evidence>
<sequence>MNKWKRAEEEPWPLEVAVEKFCNGIVPCGPYYDHVMGYKKESLERPNKVFFITYEELMNDSKTHVKSWLNFRGVHFKVKTKKSKWRTLLRVCSIEVPSNHEVNKSEDFPSWFQVSHNSFFRRGVVGDNKNYLDNEILERIDALTREILFLWFHLRDLAAA</sequence>
<proteinExistence type="inferred from homology"/>
<dbReference type="PANTHER" id="PTHR11783">
    <property type="entry name" value="SULFOTRANSFERASE SULT"/>
    <property type="match status" value="1"/>
</dbReference>
<evidence type="ECO:0000256" key="2">
    <source>
        <dbReference type="ARBA" id="ARBA00022679"/>
    </source>
</evidence>
<dbReference type="EMBL" id="JBFOLK010000011">
    <property type="protein sequence ID" value="KAL2476791.1"/>
    <property type="molecule type" value="Genomic_DNA"/>
</dbReference>
<dbReference type="InterPro" id="IPR027417">
    <property type="entry name" value="P-loop_NTPase"/>
</dbReference>
<dbReference type="GO" id="GO:0016740">
    <property type="term" value="F:transferase activity"/>
    <property type="evidence" value="ECO:0007669"/>
    <property type="project" value="UniProtKB-KW"/>
</dbReference>
<reference evidence="6" key="1">
    <citation type="submission" date="2024-07" db="EMBL/GenBank/DDBJ databases">
        <title>Two chromosome-level genome assemblies of Korean endemic species Abeliophyllum distichum and Forsythia ovata (Oleaceae).</title>
        <authorList>
            <person name="Jang H."/>
        </authorList>
    </citation>
    <scope>NUCLEOTIDE SEQUENCE [LARGE SCALE GENOMIC DNA]</scope>
</reference>
<keyword evidence="6" id="KW-1185">Reference proteome</keyword>
<dbReference type="EC" id="2.8.2.-" evidence="3"/>
<accession>A0ABD1QL69</accession>
<dbReference type="Gene3D" id="3.40.50.300">
    <property type="entry name" value="P-loop containing nucleotide triphosphate hydrolases"/>
    <property type="match status" value="1"/>
</dbReference>